<evidence type="ECO:0000256" key="5">
    <source>
        <dbReference type="ARBA" id="ARBA00022801"/>
    </source>
</evidence>
<keyword evidence="3" id="KW-0547">Nucleotide-binding</keyword>
<dbReference type="STRING" id="7244.A0A0Q9WGM5"/>
<dbReference type="FunFam" id="3.40.50.300:FF:002843">
    <property type="entry name" value="Mitofusin 2"/>
    <property type="match status" value="1"/>
</dbReference>
<dbReference type="InterPro" id="IPR006884">
    <property type="entry name" value="Fzo/mitofusin_HR2"/>
</dbReference>
<protein>
    <recommendedName>
        <fullName evidence="13">Dynamin-type G domain-containing protein</fullName>
    </recommendedName>
</protein>
<reference evidence="14 15" key="1">
    <citation type="journal article" date="2007" name="Nature">
        <title>Evolution of genes and genomes on the Drosophila phylogeny.</title>
        <authorList>
            <consortium name="Drosophila 12 Genomes Consortium"/>
            <person name="Clark A.G."/>
            <person name="Eisen M.B."/>
            <person name="Smith D.R."/>
            <person name="Bergman C.M."/>
            <person name="Oliver B."/>
            <person name="Markow T.A."/>
            <person name="Kaufman T.C."/>
            <person name="Kellis M."/>
            <person name="Gelbart W."/>
            <person name="Iyer V.N."/>
            <person name="Pollard D.A."/>
            <person name="Sackton T.B."/>
            <person name="Larracuente A.M."/>
            <person name="Singh N.D."/>
            <person name="Abad J.P."/>
            <person name="Abt D.N."/>
            <person name="Adryan B."/>
            <person name="Aguade M."/>
            <person name="Akashi H."/>
            <person name="Anderson W.W."/>
            <person name="Aquadro C.F."/>
            <person name="Ardell D.H."/>
            <person name="Arguello R."/>
            <person name="Artieri C.G."/>
            <person name="Barbash D.A."/>
            <person name="Barker D."/>
            <person name="Barsanti P."/>
            <person name="Batterham P."/>
            <person name="Batzoglou S."/>
            <person name="Begun D."/>
            <person name="Bhutkar A."/>
            <person name="Blanco E."/>
            <person name="Bosak S.A."/>
            <person name="Bradley R.K."/>
            <person name="Brand A.D."/>
            <person name="Brent M.R."/>
            <person name="Brooks A.N."/>
            <person name="Brown R.H."/>
            <person name="Butlin R.K."/>
            <person name="Caggese C."/>
            <person name="Calvi B.R."/>
            <person name="Bernardo de Carvalho A."/>
            <person name="Caspi A."/>
            <person name="Castrezana S."/>
            <person name="Celniker S.E."/>
            <person name="Chang J.L."/>
            <person name="Chapple C."/>
            <person name="Chatterji S."/>
            <person name="Chinwalla A."/>
            <person name="Civetta A."/>
            <person name="Clifton S.W."/>
            <person name="Comeron J.M."/>
            <person name="Costello J.C."/>
            <person name="Coyne J.A."/>
            <person name="Daub J."/>
            <person name="David R.G."/>
            <person name="Delcher A.L."/>
            <person name="Delehaunty K."/>
            <person name="Do C.B."/>
            <person name="Ebling H."/>
            <person name="Edwards K."/>
            <person name="Eickbush T."/>
            <person name="Evans J.D."/>
            <person name="Filipski A."/>
            <person name="Findeiss S."/>
            <person name="Freyhult E."/>
            <person name="Fulton L."/>
            <person name="Fulton R."/>
            <person name="Garcia A.C."/>
            <person name="Gardiner A."/>
            <person name="Garfield D.A."/>
            <person name="Garvin B.E."/>
            <person name="Gibson G."/>
            <person name="Gilbert D."/>
            <person name="Gnerre S."/>
            <person name="Godfrey J."/>
            <person name="Good R."/>
            <person name="Gotea V."/>
            <person name="Gravely B."/>
            <person name="Greenberg A.J."/>
            <person name="Griffiths-Jones S."/>
            <person name="Gross S."/>
            <person name="Guigo R."/>
            <person name="Gustafson E.A."/>
            <person name="Haerty W."/>
            <person name="Hahn M.W."/>
            <person name="Halligan D.L."/>
            <person name="Halpern A.L."/>
            <person name="Halter G.M."/>
            <person name="Han M.V."/>
            <person name="Heger A."/>
            <person name="Hillier L."/>
            <person name="Hinrichs A.S."/>
            <person name="Holmes I."/>
            <person name="Hoskins R.A."/>
            <person name="Hubisz M.J."/>
            <person name="Hultmark D."/>
            <person name="Huntley M.A."/>
            <person name="Jaffe D.B."/>
            <person name="Jagadeeshan S."/>
            <person name="Jeck W.R."/>
            <person name="Johnson J."/>
            <person name="Jones C.D."/>
            <person name="Jordan W.C."/>
            <person name="Karpen G.H."/>
            <person name="Kataoka E."/>
            <person name="Keightley P.D."/>
            <person name="Kheradpour P."/>
            <person name="Kirkness E.F."/>
            <person name="Koerich L.B."/>
            <person name="Kristiansen K."/>
            <person name="Kudrna D."/>
            <person name="Kulathinal R.J."/>
            <person name="Kumar S."/>
            <person name="Kwok R."/>
            <person name="Lander E."/>
            <person name="Langley C.H."/>
            <person name="Lapoint R."/>
            <person name="Lazzaro B.P."/>
            <person name="Lee S.J."/>
            <person name="Levesque L."/>
            <person name="Li R."/>
            <person name="Lin C.F."/>
            <person name="Lin M.F."/>
            <person name="Lindblad-Toh K."/>
            <person name="Llopart A."/>
            <person name="Long M."/>
            <person name="Low L."/>
            <person name="Lozovsky E."/>
            <person name="Lu J."/>
            <person name="Luo M."/>
            <person name="Machado C.A."/>
            <person name="Makalowski W."/>
            <person name="Marzo M."/>
            <person name="Matsuda M."/>
            <person name="Matzkin L."/>
            <person name="McAllister B."/>
            <person name="McBride C.S."/>
            <person name="McKernan B."/>
            <person name="McKernan K."/>
            <person name="Mendez-Lago M."/>
            <person name="Minx P."/>
            <person name="Mollenhauer M.U."/>
            <person name="Montooth K."/>
            <person name="Mount S.M."/>
            <person name="Mu X."/>
            <person name="Myers E."/>
            <person name="Negre B."/>
            <person name="Newfeld S."/>
            <person name="Nielsen R."/>
            <person name="Noor M.A."/>
            <person name="O'Grady P."/>
            <person name="Pachter L."/>
            <person name="Papaceit M."/>
            <person name="Parisi M.J."/>
            <person name="Parisi M."/>
            <person name="Parts L."/>
            <person name="Pedersen J.S."/>
            <person name="Pesole G."/>
            <person name="Phillippy A.M."/>
            <person name="Ponting C.P."/>
            <person name="Pop M."/>
            <person name="Porcelli D."/>
            <person name="Powell J.R."/>
            <person name="Prohaska S."/>
            <person name="Pruitt K."/>
            <person name="Puig M."/>
            <person name="Quesneville H."/>
            <person name="Ram K.R."/>
            <person name="Rand D."/>
            <person name="Rasmussen M.D."/>
            <person name="Reed L.K."/>
            <person name="Reenan R."/>
            <person name="Reily A."/>
            <person name="Remington K.A."/>
            <person name="Rieger T.T."/>
            <person name="Ritchie M.G."/>
            <person name="Robin C."/>
            <person name="Rogers Y.H."/>
            <person name="Rohde C."/>
            <person name="Rozas J."/>
            <person name="Rubenfield M.J."/>
            <person name="Ruiz A."/>
            <person name="Russo S."/>
            <person name="Salzberg S.L."/>
            <person name="Sanchez-Gracia A."/>
            <person name="Saranga D.J."/>
            <person name="Sato H."/>
            <person name="Schaeffer S.W."/>
            <person name="Schatz M.C."/>
            <person name="Schlenke T."/>
            <person name="Schwartz R."/>
            <person name="Segarra C."/>
            <person name="Singh R.S."/>
            <person name="Sirot L."/>
            <person name="Sirota M."/>
            <person name="Sisneros N.B."/>
            <person name="Smith C.D."/>
            <person name="Smith T.F."/>
            <person name="Spieth J."/>
            <person name="Stage D.E."/>
            <person name="Stark A."/>
            <person name="Stephan W."/>
            <person name="Strausberg R.L."/>
            <person name="Strempel S."/>
            <person name="Sturgill D."/>
            <person name="Sutton G."/>
            <person name="Sutton G.G."/>
            <person name="Tao W."/>
            <person name="Teichmann S."/>
            <person name="Tobari Y.N."/>
            <person name="Tomimura Y."/>
            <person name="Tsolas J.M."/>
            <person name="Valente V.L."/>
            <person name="Venter E."/>
            <person name="Venter J.C."/>
            <person name="Vicario S."/>
            <person name="Vieira F.G."/>
            <person name="Vilella A.J."/>
            <person name="Villasante A."/>
            <person name="Walenz B."/>
            <person name="Wang J."/>
            <person name="Wasserman M."/>
            <person name="Watts T."/>
            <person name="Wilson D."/>
            <person name="Wilson R.K."/>
            <person name="Wing R.A."/>
            <person name="Wolfner M.F."/>
            <person name="Wong A."/>
            <person name="Wong G.K."/>
            <person name="Wu C.I."/>
            <person name="Wu G."/>
            <person name="Yamamoto D."/>
            <person name="Yang H.P."/>
            <person name="Yang S.P."/>
            <person name="Yorke J.A."/>
            <person name="Yoshida K."/>
            <person name="Zdobnov E."/>
            <person name="Zhang P."/>
            <person name="Zhang Y."/>
            <person name="Zimin A.V."/>
            <person name="Baldwin J."/>
            <person name="Abdouelleil A."/>
            <person name="Abdulkadir J."/>
            <person name="Abebe A."/>
            <person name="Abera B."/>
            <person name="Abreu J."/>
            <person name="Acer S.C."/>
            <person name="Aftuck L."/>
            <person name="Alexander A."/>
            <person name="An P."/>
            <person name="Anderson E."/>
            <person name="Anderson S."/>
            <person name="Arachi H."/>
            <person name="Azer M."/>
            <person name="Bachantsang P."/>
            <person name="Barry A."/>
            <person name="Bayul T."/>
            <person name="Berlin A."/>
            <person name="Bessette D."/>
            <person name="Bloom T."/>
            <person name="Blye J."/>
            <person name="Boguslavskiy L."/>
            <person name="Bonnet C."/>
            <person name="Boukhgalter B."/>
            <person name="Bourzgui I."/>
            <person name="Brown A."/>
            <person name="Cahill P."/>
            <person name="Channer S."/>
            <person name="Cheshatsang Y."/>
            <person name="Chuda L."/>
            <person name="Citroen M."/>
            <person name="Collymore A."/>
            <person name="Cooke P."/>
            <person name="Costello M."/>
            <person name="D'Aco K."/>
            <person name="Daza R."/>
            <person name="De Haan G."/>
            <person name="DeGray S."/>
            <person name="DeMaso C."/>
            <person name="Dhargay N."/>
            <person name="Dooley K."/>
            <person name="Dooley E."/>
            <person name="Doricent M."/>
            <person name="Dorje P."/>
            <person name="Dorjee K."/>
            <person name="Dupes A."/>
            <person name="Elong R."/>
            <person name="Falk J."/>
            <person name="Farina A."/>
            <person name="Faro S."/>
            <person name="Ferguson D."/>
            <person name="Fisher S."/>
            <person name="Foley C.D."/>
            <person name="Franke A."/>
            <person name="Friedrich D."/>
            <person name="Gadbois L."/>
            <person name="Gearin G."/>
            <person name="Gearin C.R."/>
            <person name="Giannoukos G."/>
            <person name="Goode T."/>
            <person name="Graham J."/>
            <person name="Grandbois E."/>
            <person name="Grewal S."/>
            <person name="Gyaltsen K."/>
            <person name="Hafez N."/>
            <person name="Hagos B."/>
            <person name="Hall J."/>
            <person name="Henson C."/>
            <person name="Hollinger A."/>
            <person name="Honan T."/>
            <person name="Huard M.D."/>
            <person name="Hughes L."/>
            <person name="Hurhula B."/>
            <person name="Husby M.E."/>
            <person name="Kamat A."/>
            <person name="Kanga B."/>
            <person name="Kashin S."/>
            <person name="Khazanovich D."/>
            <person name="Kisner P."/>
            <person name="Lance K."/>
            <person name="Lara M."/>
            <person name="Lee W."/>
            <person name="Lennon N."/>
            <person name="Letendre F."/>
            <person name="LeVine R."/>
            <person name="Lipovsky A."/>
            <person name="Liu X."/>
            <person name="Liu J."/>
            <person name="Liu S."/>
            <person name="Lokyitsang T."/>
            <person name="Lokyitsang Y."/>
            <person name="Lubonja R."/>
            <person name="Lui A."/>
            <person name="MacDonald P."/>
            <person name="Magnisalis V."/>
            <person name="Maru K."/>
            <person name="Matthews C."/>
            <person name="McCusker W."/>
            <person name="McDonough S."/>
            <person name="Mehta T."/>
            <person name="Meldrim J."/>
            <person name="Meneus L."/>
            <person name="Mihai O."/>
            <person name="Mihalev A."/>
            <person name="Mihova T."/>
            <person name="Mittelman R."/>
            <person name="Mlenga V."/>
            <person name="Montmayeur A."/>
            <person name="Mulrain L."/>
            <person name="Navidi A."/>
            <person name="Naylor J."/>
            <person name="Negash T."/>
            <person name="Nguyen T."/>
            <person name="Nguyen N."/>
            <person name="Nicol R."/>
            <person name="Norbu C."/>
            <person name="Norbu N."/>
            <person name="Novod N."/>
            <person name="O'Neill B."/>
            <person name="Osman S."/>
            <person name="Markiewicz E."/>
            <person name="Oyono O.L."/>
            <person name="Patti C."/>
            <person name="Phunkhang P."/>
            <person name="Pierre F."/>
            <person name="Priest M."/>
            <person name="Raghuraman S."/>
            <person name="Rege F."/>
            <person name="Reyes R."/>
            <person name="Rise C."/>
            <person name="Rogov P."/>
            <person name="Ross K."/>
            <person name="Ryan E."/>
            <person name="Settipalli S."/>
            <person name="Shea T."/>
            <person name="Sherpa N."/>
            <person name="Shi L."/>
            <person name="Shih D."/>
            <person name="Sparrow T."/>
            <person name="Spaulding J."/>
            <person name="Stalker J."/>
            <person name="Stange-Thomann N."/>
            <person name="Stavropoulos S."/>
            <person name="Stone C."/>
            <person name="Strader C."/>
            <person name="Tesfaye S."/>
            <person name="Thomson T."/>
            <person name="Thoulutsang Y."/>
            <person name="Thoulutsang D."/>
            <person name="Topham K."/>
            <person name="Topping I."/>
            <person name="Tsamla T."/>
            <person name="Vassiliev H."/>
            <person name="Vo A."/>
            <person name="Wangchuk T."/>
            <person name="Wangdi T."/>
            <person name="Weiand M."/>
            <person name="Wilkinson J."/>
            <person name="Wilson A."/>
            <person name="Yadav S."/>
            <person name="Young G."/>
            <person name="Yu Q."/>
            <person name="Zembek L."/>
            <person name="Zhong D."/>
            <person name="Zimmer A."/>
            <person name="Zwirko Z."/>
            <person name="Jaffe D.B."/>
            <person name="Alvarez P."/>
            <person name="Brockman W."/>
            <person name="Butler J."/>
            <person name="Chin C."/>
            <person name="Gnerre S."/>
            <person name="Grabherr M."/>
            <person name="Kleber M."/>
            <person name="Mauceli E."/>
            <person name="MacCallum I."/>
        </authorList>
    </citation>
    <scope>NUCLEOTIDE SEQUENCE [LARGE SCALE GENOMIC DNA]</scope>
    <source>
        <strain evidence="15">Tucson 15010-1051.87</strain>
    </source>
</reference>
<keyword evidence="6 12" id="KW-1133">Transmembrane helix</keyword>
<evidence type="ECO:0000256" key="2">
    <source>
        <dbReference type="ARBA" id="ARBA00022692"/>
    </source>
</evidence>
<dbReference type="PANTHER" id="PTHR10465:SF3">
    <property type="entry name" value="TRANSMEMBRANE GTPASE MARF-RELATED"/>
    <property type="match status" value="1"/>
</dbReference>
<keyword evidence="4" id="KW-1000">Mitochondrion outer membrane</keyword>
<keyword evidence="7 11" id="KW-0175">Coiled coil</keyword>
<evidence type="ECO:0000259" key="13">
    <source>
        <dbReference type="PROSITE" id="PS51718"/>
    </source>
</evidence>
<dbReference type="GO" id="GO:0005525">
    <property type="term" value="F:GTP binding"/>
    <property type="evidence" value="ECO:0007669"/>
    <property type="project" value="UniProtKB-KW"/>
</dbReference>
<proteinExistence type="predicted"/>
<dbReference type="GO" id="GO:0051646">
    <property type="term" value="P:mitochondrion localization"/>
    <property type="evidence" value="ECO:0007669"/>
    <property type="project" value="TreeGrafter"/>
</dbReference>
<dbReference type="PROSITE" id="PS51718">
    <property type="entry name" value="G_DYNAMIN_2"/>
    <property type="match status" value="1"/>
</dbReference>
<evidence type="ECO:0000256" key="1">
    <source>
        <dbReference type="ARBA" id="ARBA00004374"/>
    </source>
</evidence>
<dbReference type="SMR" id="A0A0Q9WGM5"/>
<evidence type="ECO:0000256" key="3">
    <source>
        <dbReference type="ARBA" id="ARBA00022741"/>
    </source>
</evidence>
<evidence type="ECO:0000313" key="14">
    <source>
        <dbReference type="EMBL" id="KRF83206.1"/>
    </source>
</evidence>
<dbReference type="InParanoid" id="A0A0Q9WGM5"/>
<keyword evidence="2 12" id="KW-0812">Transmembrane</keyword>
<dbReference type="GO" id="GO:0003924">
    <property type="term" value="F:GTPase activity"/>
    <property type="evidence" value="ECO:0007669"/>
    <property type="project" value="InterPro"/>
</dbReference>
<dbReference type="CDD" id="cd09912">
    <property type="entry name" value="DLP_2"/>
    <property type="match status" value="1"/>
</dbReference>
<organism evidence="14 15">
    <name type="scientific">Drosophila virilis</name>
    <name type="common">Fruit fly</name>
    <dbReference type="NCBI Taxonomy" id="7244"/>
    <lineage>
        <taxon>Eukaryota</taxon>
        <taxon>Metazoa</taxon>
        <taxon>Ecdysozoa</taxon>
        <taxon>Arthropoda</taxon>
        <taxon>Hexapoda</taxon>
        <taxon>Insecta</taxon>
        <taxon>Pterygota</taxon>
        <taxon>Neoptera</taxon>
        <taxon>Endopterygota</taxon>
        <taxon>Diptera</taxon>
        <taxon>Brachycera</taxon>
        <taxon>Muscomorpha</taxon>
        <taxon>Ephydroidea</taxon>
        <taxon>Drosophilidae</taxon>
        <taxon>Drosophila</taxon>
    </lineage>
</organism>
<keyword evidence="8" id="KW-0496">Mitochondrion</keyword>
<evidence type="ECO:0000256" key="10">
    <source>
        <dbReference type="ARBA" id="ARBA00023136"/>
    </source>
</evidence>
<feature type="coiled-coil region" evidence="11">
    <location>
        <begin position="631"/>
        <end position="686"/>
    </location>
</feature>
<accession>A0A0Q9WGM5</accession>
<feature type="domain" description="Dynamin-type G" evidence="13">
    <location>
        <begin position="66"/>
        <end position="322"/>
    </location>
</feature>
<evidence type="ECO:0000256" key="8">
    <source>
        <dbReference type="ARBA" id="ARBA00023128"/>
    </source>
</evidence>
<evidence type="ECO:0000256" key="12">
    <source>
        <dbReference type="SAM" id="Phobius"/>
    </source>
</evidence>
<dbReference type="AlphaFoldDB" id="A0A0Q9WGM5"/>
<dbReference type="Pfam" id="PF04799">
    <property type="entry name" value="Fzo_mitofusin"/>
    <property type="match status" value="1"/>
</dbReference>
<dbReference type="InterPro" id="IPR045063">
    <property type="entry name" value="Dynamin_N"/>
</dbReference>
<dbReference type="InterPro" id="IPR027417">
    <property type="entry name" value="P-loop_NTPase"/>
</dbReference>
<dbReference type="OrthoDB" id="9984778at2759"/>
<sequence>MSTMLSEFGQAKLELLNIYEDMASHLQLVAAELQDMPGLKDLLNKRIRDQLLACIQRIKAICPMLQRKRMKVAFFGRTSNGKSAVINAMLHERILPSAMGHTTSCFCQVEASGRQESAHVMIEDSDGQKLSIDCLRDLASAHSGRALSAHSLLRVRWPSSSCGLLAHDVVLLDTPGVDVTAQLDECIDRHCLNADVFVLVLNAESTMSRVERQFFGIVAQQLSRPNLFILNNRWDAAATLEPHLEQLVRAQHTQRCLQLLVEELGIYANVELARRRIFHVSALETLRLRQQQQQQQQPQKEEERRFGAPGAQQRYEEFLSFEREFAACITQSALRTKFEQHCAGAAEMLLQLHELLQQLAAGLVQLGAEKTAAKAALATSYECLETQIMQRQQELCLQVDQLSEQTIKLAAQLLQEQILRLPLAVQQFRQNFQPQLQRELRHYQRLLGVHLEQQLMQQVEAQLGQLLQQQVLQLSPTSELPVQLYCALDCQQLMSNFQADLEFRFSWGMAAIMKRIQDKMPLPLLAPPKQLNGMHEEHLKLKPASDTWRLLDSDNSTGAMLLLSGVLARVLGWRLLLALGAIAGSFYAYELVTWTPRAQERSFKAQYTRHLQRRLREGVPQTAAGFGQQVRQQLTRSLQQLQLEMEHKRGELNEQLTGLADQLALLETHQEKLRTLQARGGELRQRLKAFQLRYLPVHDI</sequence>
<dbReference type="Pfam" id="PF00350">
    <property type="entry name" value="Dynamin_N"/>
    <property type="match status" value="1"/>
</dbReference>
<dbReference type="GO" id="GO:0005741">
    <property type="term" value="C:mitochondrial outer membrane"/>
    <property type="evidence" value="ECO:0007669"/>
    <property type="project" value="UniProtKB-SubCell"/>
</dbReference>
<dbReference type="KEGG" id="dvi:26531249"/>
<evidence type="ECO:0000256" key="4">
    <source>
        <dbReference type="ARBA" id="ARBA00022787"/>
    </source>
</evidence>
<evidence type="ECO:0000313" key="15">
    <source>
        <dbReference type="Proteomes" id="UP000008792"/>
    </source>
</evidence>
<dbReference type="SUPFAM" id="SSF52540">
    <property type="entry name" value="P-loop containing nucleoside triphosphate hydrolases"/>
    <property type="match status" value="1"/>
</dbReference>
<dbReference type="Proteomes" id="UP000008792">
    <property type="component" value="Unassembled WGS sequence"/>
</dbReference>
<keyword evidence="15" id="KW-1185">Reference proteome</keyword>
<dbReference type="PANTHER" id="PTHR10465">
    <property type="entry name" value="TRANSMEMBRANE GTPASE FZO1"/>
    <property type="match status" value="1"/>
</dbReference>
<evidence type="ECO:0000256" key="6">
    <source>
        <dbReference type="ARBA" id="ARBA00022989"/>
    </source>
</evidence>
<comment type="subcellular location">
    <subcellularLocation>
        <location evidence="1">Mitochondrion outer membrane</location>
        <topology evidence="1">Multi-pass membrane protein</topology>
    </subcellularLocation>
</comment>
<keyword evidence="9" id="KW-0342">GTP-binding</keyword>
<dbReference type="SUPFAM" id="SSF111479">
    <property type="entry name" value="Fzo-like conserved region"/>
    <property type="match status" value="1"/>
</dbReference>
<dbReference type="EMBL" id="CH940650">
    <property type="protein sequence ID" value="KRF83206.1"/>
    <property type="molecule type" value="Genomic_DNA"/>
</dbReference>
<gene>
    <name evidence="14" type="primary">Dvir\GJ26479</name>
    <name evidence="14" type="ORF">Dvir_GJ26479</name>
</gene>
<dbReference type="InterPro" id="IPR030381">
    <property type="entry name" value="G_DYNAMIN_dom"/>
</dbReference>
<feature type="transmembrane region" description="Helical" evidence="12">
    <location>
        <begin position="571"/>
        <end position="592"/>
    </location>
</feature>
<dbReference type="InterPro" id="IPR027094">
    <property type="entry name" value="Mitofusin_fam"/>
</dbReference>
<keyword evidence="10 12" id="KW-0472">Membrane</keyword>
<name>A0A0Q9WGM5_DROVI</name>
<evidence type="ECO:0000256" key="7">
    <source>
        <dbReference type="ARBA" id="ARBA00023054"/>
    </source>
</evidence>
<dbReference type="GO" id="GO:0008053">
    <property type="term" value="P:mitochondrial fusion"/>
    <property type="evidence" value="ECO:0007669"/>
    <property type="project" value="InterPro"/>
</dbReference>
<dbReference type="Gene3D" id="3.40.50.300">
    <property type="entry name" value="P-loop containing nucleotide triphosphate hydrolases"/>
    <property type="match status" value="1"/>
</dbReference>
<keyword evidence="5" id="KW-0378">Hydrolase</keyword>
<evidence type="ECO:0000256" key="9">
    <source>
        <dbReference type="ARBA" id="ARBA00023134"/>
    </source>
</evidence>
<evidence type="ECO:0000256" key="11">
    <source>
        <dbReference type="SAM" id="Coils"/>
    </source>
</evidence>